<dbReference type="OrthoDB" id="7445868at2"/>
<protein>
    <recommendedName>
        <fullName evidence="3">Class I SAM-dependent methyltransferase</fullName>
    </recommendedName>
</protein>
<reference evidence="2" key="1">
    <citation type="submission" date="2016-10" db="EMBL/GenBank/DDBJ databases">
        <authorList>
            <person name="Varghese N."/>
            <person name="Submissions S."/>
        </authorList>
    </citation>
    <scope>NUCLEOTIDE SEQUENCE [LARGE SCALE GENOMIC DNA]</scope>
    <source>
        <strain evidence="2">DSM 100420</strain>
    </source>
</reference>
<proteinExistence type="predicted"/>
<gene>
    <name evidence="1" type="ORF">SAMN05444004_104112</name>
</gene>
<dbReference type="STRING" id="1244108.SAMN05444004_104112"/>
<sequence length="203" mass="22980">MSASTEIKDFYVPELTFPPEEQALVREVYSGAQTVLEYGSGGSTVLAMDLGVPHLMSVESDKDWLDNIGCIVADRKPETRVDLYHADIGPTKKWGTPDGNDYWMKFPRYPLQVWEQPFFEHPDVVLIDGRFRVGCFLTVLARATKPVTVLFDDYAGRSTYARAGQFAEPTRTVGRIGVWELDGTWKLDGKDLTIFVDTFFKVR</sequence>
<organism evidence="1 2">
    <name type="scientific">Jannaschia faecimaris</name>
    <dbReference type="NCBI Taxonomy" id="1244108"/>
    <lineage>
        <taxon>Bacteria</taxon>
        <taxon>Pseudomonadati</taxon>
        <taxon>Pseudomonadota</taxon>
        <taxon>Alphaproteobacteria</taxon>
        <taxon>Rhodobacterales</taxon>
        <taxon>Roseobacteraceae</taxon>
        <taxon>Jannaschia</taxon>
    </lineage>
</organism>
<dbReference type="EMBL" id="FNPX01000004">
    <property type="protein sequence ID" value="SDY92356.1"/>
    <property type="molecule type" value="Genomic_DNA"/>
</dbReference>
<evidence type="ECO:0000313" key="2">
    <source>
        <dbReference type="Proteomes" id="UP000198914"/>
    </source>
</evidence>
<evidence type="ECO:0008006" key="3">
    <source>
        <dbReference type="Google" id="ProtNLM"/>
    </source>
</evidence>
<accession>A0A1H3NTU3</accession>
<keyword evidence="2" id="KW-1185">Reference proteome</keyword>
<dbReference type="Gene3D" id="3.40.50.150">
    <property type="entry name" value="Vaccinia Virus protein VP39"/>
    <property type="match status" value="1"/>
</dbReference>
<name>A0A1H3NTU3_9RHOB</name>
<evidence type="ECO:0000313" key="1">
    <source>
        <dbReference type="EMBL" id="SDY92356.1"/>
    </source>
</evidence>
<dbReference type="AlphaFoldDB" id="A0A1H3NTU3"/>
<dbReference type="InterPro" id="IPR029063">
    <property type="entry name" value="SAM-dependent_MTases_sf"/>
</dbReference>
<dbReference type="Proteomes" id="UP000198914">
    <property type="component" value="Unassembled WGS sequence"/>
</dbReference>
<dbReference type="RefSeq" id="WP_092644064.1">
    <property type="nucleotide sequence ID" value="NZ_FNPX01000004.1"/>
</dbReference>